<dbReference type="EMBL" id="LR787299">
    <property type="protein sequence ID" value="CAB3263161.1"/>
    <property type="molecule type" value="mRNA"/>
</dbReference>
<sequence length="1921" mass="219866">MNSDTIEEDKGEQLIKLQRLLQESYTQTERLMVSPNNLVSVHTSVRIIHERYRLLVEHITSNSPENEDLVKDLLKRYAEEKTEFDSRVAEWIEKAQPATSPPPQVGSKKSVKSCTSSCPTSASTSSSVRRTEARIKLEMARTKLRQAKERQDEENEENERRKKLLDDERKLRDEERKLRDEEQKLRESERRLTADAEIREVQRQAELAEIEARGWEGKFEAEFVYPSTVERPFVQTVTECPKLAPRCDRQELPKVSHQPPIYATPQYDCQNRNNPTVAQEPRYSSDERFLPRPKIMSFNGDPMEYWTFIRNFEAHVATKVHSDDLRLVYLLQHCDDKVRPKIDHLTKRPVEGYRQARQKLFHEYGQPHIIANACEQHLKKSPRLKGDQPERLMQFADLLEKCLTTLEDIDEYAGLNSLDTMLQLIDKLPYRLQEKWIERSVEVLHRTNREAGFSHFVQFVSERAEVENSLYGSRIMGSRRDKDPGPPMRKPRASAYVVNPVEVRQRPTERPTTSATCLFCGKAHDLSRCFEFKRKTYSERVEFVSRKRLCFRCLTPGHRVRRCKARTACEENDCSSHYHHTLLHRPAPAAKPESPATPVEPQKVASCSVATPGECGYDDVYQCVVPVEVKYEGRKVLTYAFLDIGSTGTFCNQRLIEALGMKGETKEIVLQTLTDEAKEHTAVSVSFSVSPVGGGDDIFLPKVITVGEIPVRPNPILSKEALRGAPHLRDLDFPLIEKGTVTLLIGLDNPDALFIEEMRRGPKGKPFAVKTPFGWTLFGPSLLPCASSRYQVNFVKSRDSSLQKQISSLWETDFGNETAVLDFPTSREDRKTYGIMQKNVKMVEGHYELPLPWRESSACLPDNKPMAERRLTYLKRRLEKDHSLKEKYVSTMQSYLEKGYAREIPREEIESVDGVCWYLPHHPVLHPRKPDKVRVVFDCAAKHKGVSLNDVLMQGPDLVNSLVGVLTRFRKERYALVADIESMFHQIRVTPKDRDALRFLWWPGGDLTNQPTAHQMTVHLFGATSSPSCASFCLKQTALDFGQDFNAQASSVVRRNFYVDDCLTSVASTVEGIQMTKEISDLLSRGGFHLTKWLSNNQKILSKIPEEERSKAVRNKSLSDDVTERVLGVHWNVHEDTFGFKVNLPETAKTRRGLLSALSSLYDPLGFVAPCTLGAKLLLQGLCKRGVGWDDCILESEATQWSEWLGRLPKLHDLCLPRCFKPDDFGDVQSWELHHFADASSVAYGAVCYLRIVDVGSRVHCVFLVGKCRLAPLKTVSIPRLELTAAVLSVKLDEMMRRELGLPVHRSVFWTDSTAVLQSIRNSKKRFPTFVANRIAKIERQSDPSSWRHVPSKLNPADEASRGLTSEALVTTGRWLRGPQFLLESEDHWPVSPIVLPDLPAEFSPVKKQEVSIHMVVEKQTIVERIIHRYSSLHRLKKSIAWLLRYKNFLLSRVRRDKAVVDNRGSLSVEELNAAELELIKYVQRKHFSPELAALEKGSLSKTSVKRHMFKLNPMVVNSVLRVGGRLEKAFIPYDAKHPILLPHSCHFTDLVIERHHRLVGHSGMGHTWSSLRQRFWILKGGVAVRRVIGNCLFCKRRNASAGVQRMADLPSARLHPDEPPFSHVGVDYFGPFPVKQGRSIVKRYGAVFTCLSIRAVHIEVAHSLSTDSFIDALRRFIGRRGNPENIYSDNGTNFVGAERILRESLQSWNQVHIEEYLKQSGIRWSFNPPTASHMGGAWERMVRSIRRILTSLMTQQVVSDETLSTLFVEVESILNSRPLVPVTFDPRDDEPITPNHLLLMRCNSNLPPGLFDKKDCYVRRRWAQVQYLANQFWIRWVREYLPNIISRQKWFQKRRDLQINDVVLVVDDSQPRSKWLMGRVADTFPDKTGTVRSVLVQTRYNRVKRPIAKLCLIVAAESDA</sequence>
<accession>A0A6F9DIY0</accession>
<feature type="region of interest" description="Disordered" evidence="1">
    <location>
        <begin position="95"/>
        <end position="133"/>
    </location>
</feature>
<proteinExistence type="evidence at transcript level"/>
<name>A0A6F9DIY0_9ASCI</name>
<dbReference type="InterPro" id="IPR041588">
    <property type="entry name" value="Integrase_H2C2"/>
</dbReference>
<feature type="domain" description="Integrase catalytic" evidence="2">
    <location>
        <begin position="1617"/>
        <end position="1803"/>
    </location>
</feature>
<dbReference type="InterPro" id="IPR043502">
    <property type="entry name" value="DNA/RNA_pol_sf"/>
</dbReference>
<dbReference type="Pfam" id="PF17921">
    <property type="entry name" value="Integrase_H2C2"/>
    <property type="match status" value="1"/>
</dbReference>
<dbReference type="Gene3D" id="3.10.10.10">
    <property type="entry name" value="HIV Type 1 Reverse Transcriptase, subunit A, domain 1"/>
    <property type="match status" value="1"/>
</dbReference>
<organism evidence="3">
    <name type="scientific">Phallusia mammillata</name>
    <dbReference type="NCBI Taxonomy" id="59560"/>
    <lineage>
        <taxon>Eukaryota</taxon>
        <taxon>Metazoa</taxon>
        <taxon>Chordata</taxon>
        <taxon>Tunicata</taxon>
        <taxon>Ascidiacea</taxon>
        <taxon>Phlebobranchia</taxon>
        <taxon>Ascidiidae</taxon>
        <taxon>Phallusia</taxon>
    </lineage>
</organism>
<reference evidence="3" key="1">
    <citation type="submission" date="2020-04" db="EMBL/GenBank/DDBJ databases">
        <authorList>
            <person name="Neveu A P."/>
        </authorList>
    </citation>
    <scope>NUCLEOTIDE SEQUENCE</scope>
    <source>
        <tissue evidence="3">Whole embryo</tissue>
    </source>
</reference>
<evidence type="ECO:0000313" key="3">
    <source>
        <dbReference type="EMBL" id="CAB3263161.1"/>
    </source>
</evidence>
<dbReference type="Gene3D" id="3.30.420.10">
    <property type="entry name" value="Ribonuclease H-like superfamily/Ribonuclease H"/>
    <property type="match status" value="1"/>
</dbReference>
<dbReference type="InterPro" id="IPR040676">
    <property type="entry name" value="DUF5641"/>
</dbReference>
<dbReference type="InterPro" id="IPR008042">
    <property type="entry name" value="Retrotrans_Pao"/>
</dbReference>
<dbReference type="Gene3D" id="3.30.70.270">
    <property type="match status" value="1"/>
</dbReference>
<dbReference type="SUPFAM" id="SSF53098">
    <property type="entry name" value="Ribonuclease H-like"/>
    <property type="match status" value="1"/>
</dbReference>
<dbReference type="InterPro" id="IPR012337">
    <property type="entry name" value="RNaseH-like_sf"/>
</dbReference>
<protein>
    <submittedName>
        <fullName evidence="3">Uncharacterized protein LOC104265735</fullName>
    </submittedName>
</protein>
<feature type="compositionally biased region" description="Low complexity" evidence="1">
    <location>
        <begin position="112"/>
        <end position="127"/>
    </location>
</feature>
<feature type="region of interest" description="Disordered" evidence="1">
    <location>
        <begin position="258"/>
        <end position="281"/>
    </location>
</feature>
<dbReference type="Pfam" id="PF03564">
    <property type="entry name" value="DUF1759"/>
    <property type="match status" value="1"/>
</dbReference>
<dbReference type="PROSITE" id="PS50994">
    <property type="entry name" value="INTEGRASE"/>
    <property type="match status" value="1"/>
</dbReference>
<dbReference type="PANTHER" id="PTHR47331">
    <property type="entry name" value="PHD-TYPE DOMAIN-CONTAINING PROTEIN"/>
    <property type="match status" value="1"/>
</dbReference>
<feature type="compositionally biased region" description="Polar residues" evidence="1">
    <location>
        <begin position="267"/>
        <end position="277"/>
    </location>
</feature>
<dbReference type="InterPro" id="IPR005312">
    <property type="entry name" value="DUF1759"/>
</dbReference>
<gene>
    <name evidence="3" type="primary">LOC104265735-007</name>
</gene>
<dbReference type="InterPro" id="IPR043128">
    <property type="entry name" value="Rev_trsase/Diguanyl_cyclase"/>
</dbReference>
<dbReference type="PANTHER" id="PTHR47331:SF1">
    <property type="entry name" value="GAG-LIKE PROTEIN"/>
    <property type="match status" value="1"/>
</dbReference>
<dbReference type="InterPro" id="IPR001584">
    <property type="entry name" value="Integrase_cat-core"/>
</dbReference>
<dbReference type="GO" id="GO:0015074">
    <property type="term" value="P:DNA integration"/>
    <property type="evidence" value="ECO:0007669"/>
    <property type="project" value="InterPro"/>
</dbReference>
<evidence type="ECO:0000256" key="1">
    <source>
        <dbReference type="SAM" id="MobiDB-lite"/>
    </source>
</evidence>
<evidence type="ECO:0000259" key="2">
    <source>
        <dbReference type="PROSITE" id="PS50994"/>
    </source>
</evidence>
<dbReference type="InterPro" id="IPR036397">
    <property type="entry name" value="RNaseH_sf"/>
</dbReference>
<dbReference type="Pfam" id="PF18701">
    <property type="entry name" value="DUF5641"/>
    <property type="match status" value="1"/>
</dbReference>
<dbReference type="Pfam" id="PF05380">
    <property type="entry name" value="Peptidase_A17"/>
    <property type="match status" value="1"/>
</dbReference>
<dbReference type="GO" id="GO:0003676">
    <property type="term" value="F:nucleic acid binding"/>
    <property type="evidence" value="ECO:0007669"/>
    <property type="project" value="InterPro"/>
</dbReference>
<dbReference type="CDD" id="cd01644">
    <property type="entry name" value="RT_pepA17"/>
    <property type="match status" value="1"/>
</dbReference>
<dbReference type="SUPFAM" id="SSF56672">
    <property type="entry name" value="DNA/RNA polymerases"/>
    <property type="match status" value="1"/>
</dbReference>